<name>A0A6I9WAE6_9HYME</name>
<evidence type="ECO:0000256" key="2">
    <source>
        <dbReference type="PROSITE-ProRule" id="PRU00497"/>
    </source>
</evidence>
<dbReference type="InterPro" id="IPR000618">
    <property type="entry name" value="Insect_cuticle"/>
</dbReference>
<dbReference type="Proteomes" id="UP000504615">
    <property type="component" value="Unplaced"/>
</dbReference>
<dbReference type="PROSITE" id="PS51155">
    <property type="entry name" value="CHIT_BIND_RR_2"/>
    <property type="match status" value="1"/>
</dbReference>
<dbReference type="OrthoDB" id="6510765at2759"/>
<feature type="chain" id="PRO_5026725244" evidence="3">
    <location>
        <begin position="23"/>
        <end position="137"/>
    </location>
</feature>
<keyword evidence="1 2" id="KW-0193">Cuticle</keyword>
<reference evidence="5" key="1">
    <citation type="submission" date="2025-08" db="UniProtKB">
        <authorList>
            <consortium name="RefSeq"/>
        </authorList>
    </citation>
    <scope>IDENTIFICATION</scope>
</reference>
<gene>
    <name evidence="5" type="primary">LOC105428554</name>
</gene>
<proteinExistence type="predicted"/>
<sequence>MNTKFALLLAVLAFASVQSGLAGHAHSFAYFHGPVEGSVREMVIHDKHDHQHVNYIAYPKYEFAYGVEDHHTGDYHGQKEYKDGNKKLVGEYTVKEPGGNTRIVSYHVDPHGGFFAHIHNSGGNNHHGGTYGGYEHH</sequence>
<dbReference type="GeneID" id="105428554"/>
<dbReference type="Pfam" id="PF00379">
    <property type="entry name" value="Chitin_bind_4"/>
    <property type="match status" value="1"/>
</dbReference>
<evidence type="ECO:0000313" key="4">
    <source>
        <dbReference type="Proteomes" id="UP000504615"/>
    </source>
</evidence>
<evidence type="ECO:0000256" key="1">
    <source>
        <dbReference type="ARBA" id="ARBA00022460"/>
    </source>
</evidence>
<dbReference type="PANTHER" id="PTHR12236:SF95">
    <property type="entry name" value="CUTICULAR PROTEIN 76BD, ISOFORM C-RELATED"/>
    <property type="match status" value="1"/>
</dbReference>
<accession>A0A6I9WAE6</accession>
<dbReference type="InterPro" id="IPR051217">
    <property type="entry name" value="Insect_Cuticle_Struc_Prot"/>
</dbReference>
<dbReference type="KEGG" id="pbar:105428554"/>
<keyword evidence="3" id="KW-0732">Signal</keyword>
<dbReference type="GO" id="GO:0031012">
    <property type="term" value="C:extracellular matrix"/>
    <property type="evidence" value="ECO:0007669"/>
    <property type="project" value="TreeGrafter"/>
</dbReference>
<feature type="signal peptide" evidence="3">
    <location>
        <begin position="1"/>
        <end position="22"/>
    </location>
</feature>
<dbReference type="PANTHER" id="PTHR12236">
    <property type="entry name" value="STRUCTURAL CONTITUENT OF CUTICLE"/>
    <property type="match status" value="1"/>
</dbReference>
<keyword evidence="4" id="KW-1185">Reference proteome</keyword>
<dbReference type="RefSeq" id="XP_011639240.1">
    <property type="nucleotide sequence ID" value="XM_011640938.1"/>
</dbReference>
<dbReference type="GO" id="GO:0005615">
    <property type="term" value="C:extracellular space"/>
    <property type="evidence" value="ECO:0007669"/>
    <property type="project" value="TreeGrafter"/>
</dbReference>
<evidence type="ECO:0000313" key="5">
    <source>
        <dbReference type="RefSeq" id="XP_011639240.1"/>
    </source>
</evidence>
<dbReference type="GO" id="GO:0042302">
    <property type="term" value="F:structural constituent of cuticle"/>
    <property type="evidence" value="ECO:0007669"/>
    <property type="project" value="UniProtKB-UniRule"/>
</dbReference>
<protein>
    <submittedName>
        <fullName evidence="5">Cuticle protein 19-like</fullName>
    </submittedName>
</protein>
<dbReference type="AlphaFoldDB" id="A0A6I9WAE6"/>
<organism evidence="4 5">
    <name type="scientific">Pogonomyrmex barbatus</name>
    <name type="common">red harvester ant</name>
    <dbReference type="NCBI Taxonomy" id="144034"/>
    <lineage>
        <taxon>Eukaryota</taxon>
        <taxon>Metazoa</taxon>
        <taxon>Ecdysozoa</taxon>
        <taxon>Arthropoda</taxon>
        <taxon>Hexapoda</taxon>
        <taxon>Insecta</taxon>
        <taxon>Pterygota</taxon>
        <taxon>Neoptera</taxon>
        <taxon>Endopterygota</taxon>
        <taxon>Hymenoptera</taxon>
        <taxon>Apocrita</taxon>
        <taxon>Aculeata</taxon>
        <taxon>Formicoidea</taxon>
        <taxon>Formicidae</taxon>
        <taxon>Myrmicinae</taxon>
        <taxon>Pogonomyrmex</taxon>
    </lineage>
</organism>
<evidence type="ECO:0000256" key="3">
    <source>
        <dbReference type="SAM" id="SignalP"/>
    </source>
</evidence>